<evidence type="ECO:0000313" key="7">
    <source>
        <dbReference type="WBParaSite" id="NBR_0000020901-mRNA-1"/>
    </source>
</evidence>
<dbReference type="EC" id="2.4.1.-" evidence="6"/>
<evidence type="ECO:0000256" key="6">
    <source>
        <dbReference type="RuleBase" id="RU366017"/>
    </source>
</evidence>
<dbReference type="WBParaSite" id="NBR_0000020901-mRNA-1">
    <property type="protein sequence ID" value="NBR_0000020901-mRNA-1"/>
    <property type="gene ID" value="NBR_0000020901"/>
</dbReference>
<keyword evidence="5" id="KW-0472">Membrane</keyword>
<dbReference type="GO" id="GO:0016020">
    <property type="term" value="C:membrane"/>
    <property type="evidence" value="ECO:0007669"/>
    <property type="project" value="UniProtKB-SubCell"/>
</dbReference>
<keyword evidence="4 6" id="KW-0808">Transferase</keyword>
<dbReference type="Pfam" id="PF01697">
    <property type="entry name" value="Glyco_transf_92"/>
    <property type="match status" value="1"/>
</dbReference>
<evidence type="ECO:0000256" key="1">
    <source>
        <dbReference type="ARBA" id="ARBA00004167"/>
    </source>
</evidence>
<evidence type="ECO:0000256" key="4">
    <source>
        <dbReference type="ARBA" id="ARBA00022679"/>
    </source>
</evidence>
<reference evidence="7" key="1">
    <citation type="submission" date="2017-02" db="UniProtKB">
        <authorList>
            <consortium name="WormBaseParasite"/>
        </authorList>
    </citation>
    <scope>IDENTIFICATION</scope>
</reference>
<protein>
    <recommendedName>
        <fullName evidence="6">Glycosyltransferase family 92 protein</fullName>
        <ecNumber evidence="6">2.4.1.-</ecNumber>
    </recommendedName>
</protein>
<evidence type="ECO:0000256" key="5">
    <source>
        <dbReference type="ARBA" id="ARBA00023136"/>
    </source>
</evidence>
<name>A0A0N4XCM0_NIPBR</name>
<evidence type="ECO:0000256" key="2">
    <source>
        <dbReference type="ARBA" id="ARBA00007647"/>
    </source>
</evidence>
<dbReference type="PANTHER" id="PTHR47024:SF1">
    <property type="entry name" value="GLYCOSYLTRANSFERASE FAMILY 92 PROTEIN"/>
    <property type="match status" value="1"/>
</dbReference>
<comment type="subcellular location">
    <subcellularLocation>
        <location evidence="1">Membrane</location>
        <topology evidence="1">Single-pass membrane protein</topology>
    </subcellularLocation>
</comment>
<accession>A0A0N4XCM0</accession>
<evidence type="ECO:0000256" key="3">
    <source>
        <dbReference type="ARBA" id="ARBA00022676"/>
    </source>
</evidence>
<dbReference type="AlphaFoldDB" id="A0A0N4XCM0"/>
<organism evidence="7">
    <name type="scientific">Nippostrongylus brasiliensis</name>
    <name type="common">Rat hookworm</name>
    <dbReference type="NCBI Taxonomy" id="27835"/>
    <lineage>
        <taxon>Eukaryota</taxon>
        <taxon>Metazoa</taxon>
        <taxon>Ecdysozoa</taxon>
        <taxon>Nematoda</taxon>
        <taxon>Chromadorea</taxon>
        <taxon>Rhabditida</taxon>
        <taxon>Rhabditina</taxon>
        <taxon>Rhabditomorpha</taxon>
        <taxon>Strongyloidea</taxon>
        <taxon>Heligmosomidae</taxon>
        <taxon>Nippostrongylus</taxon>
    </lineage>
</organism>
<keyword evidence="3 6" id="KW-0328">Glycosyltransferase</keyword>
<sequence>LLLPLPLIHLSCCFQVTLFLRGRNVSLPLYRLPLRKSGTLSVCVPPIYWYYFNIIFFLETWKEQGASHVYMYYHSSSRSVLQVLRHYEQQGFVTMVPWPSLPRSQLEDPNKSVYRLAHSLAHNDCVLRIESEFGALVDIDEIIVPRSGTLLPFIVEKFSNATIAGDKFSFVDLDFSGILNATESQVNGPSKARMIFIAIFHSTVIA</sequence>
<proteinExistence type="inferred from homology"/>
<comment type="similarity">
    <text evidence="2 6">Belongs to the glycosyltransferase 92 family.</text>
</comment>
<dbReference type="PANTHER" id="PTHR47024">
    <property type="entry name" value="BIOFILM ABSENT ON HEAD (AFTER YERSINIA EXPOSURE)-RELATED"/>
    <property type="match status" value="1"/>
</dbReference>
<dbReference type="InterPro" id="IPR008166">
    <property type="entry name" value="Glyco_transf_92"/>
</dbReference>
<dbReference type="GO" id="GO:0016757">
    <property type="term" value="F:glycosyltransferase activity"/>
    <property type="evidence" value="ECO:0007669"/>
    <property type="project" value="UniProtKB-UniRule"/>
</dbReference>